<organism evidence="1 2">
    <name type="scientific">Anisodus tanguticus</name>
    <dbReference type="NCBI Taxonomy" id="243964"/>
    <lineage>
        <taxon>Eukaryota</taxon>
        <taxon>Viridiplantae</taxon>
        <taxon>Streptophyta</taxon>
        <taxon>Embryophyta</taxon>
        <taxon>Tracheophyta</taxon>
        <taxon>Spermatophyta</taxon>
        <taxon>Magnoliopsida</taxon>
        <taxon>eudicotyledons</taxon>
        <taxon>Gunneridae</taxon>
        <taxon>Pentapetalae</taxon>
        <taxon>asterids</taxon>
        <taxon>lamiids</taxon>
        <taxon>Solanales</taxon>
        <taxon>Solanaceae</taxon>
        <taxon>Solanoideae</taxon>
        <taxon>Hyoscyameae</taxon>
        <taxon>Anisodus</taxon>
    </lineage>
</organism>
<sequence length="152" mass="17753">MDIDYAIRKDKSPINELSTQAEIALHEQWQCSNHLSVMFIKTKISVGICGYVEQYDNVMALLKDIHEQFKTSDKALDDTLIMKFSSMRFTGLRGVREHIMKMRDLAAQLKTLKVEMSEIFLVHYILNSLPIQYDRFKFSYNTHKDNGLLMNL</sequence>
<name>A0AAE1R1Z1_9SOLA</name>
<dbReference type="PANTHER" id="PTHR35317:SF23">
    <property type="entry name" value="OS04G0629600 PROTEIN"/>
    <property type="match status" value="1"/>
</dbReference>
<proteinExistence type="predicted"/>
<dbReference type="Pfam" id="PF14223">
    <property type="entry name" value="Retrotran_gag_2"/>
    <property type="match status" value="1"/>
</dbReference>
<keyword evidence="2" id="KW-1185">Reference proteome</keyword>
<gene>
    <name evidence="1" type="ORF">RND71_038058</name>
</gene>
<protein>
    <recommendedName>
        <fullName evidence="3">UBN2_2 domain-containing protein</fullName>
    </recommendedName>
</protein>
<dbReference type="PANTHER" id="PTHR35317">
    <property type="entry name" value="OS04G0629600 PROTEIN"/>
    <property type="match status" value="1"/>
</dbReference>
<evidence type="ECO:0008006" key="3">
    <source>
        <dbReference type="Google" id="ProtNLM"/>
    </source>
</evidence>
<evidence type="ECO:0000313" key="2">
    <source>
        <dbReference type="Proteomes" id="UP001291623"/>
    </source>
</evidence>
<reference evidence="1" key="1">
    <citation type="submission" date="2023-12" db="EMBL/GenBank/DDBJ databases">
        <title>Genome assembly of Anisodus tanguticus.</title>
        <authorList>
            <person name="Wang Y.-J."/>
        </authorList>
    </citation>
    <scope>NUCLEOTIDE SEQUENCE</scope>
    <source>
        <strain evidence="1">KB-2021</strain>
        <tissue evidence="1">Leaf</tissue>
    </source>
</reference>
<accession>A0AAE1R1Z1</accession>
<dbReference type="EMBL" id="JAVYJV010000021">
    <property type="protein sequence ID" value="KAK4342242.1"/>
    <property type="molecule type" value="Genomic_DNA"/>
</dbReference>
<dbReference type="Proteomes" id="UP001291623">
    <property type="component" value="Unassembled WGS sequence"/>
</dbReference>
<comment type="caution">
    <text evidence="1">The sequence shown here is derived from an EMBL/GenBank/DDBJ whole genome shotgun (WGS) entry which is preliminary data.</text>
</comment>
<evidence type="ECO:0000313" key="1">
    <source>
        <dbReference type="EMBL" id="KAK4342242.1"/>
    </source>
</evidence>
<dbReference type="AlphaFoldDB" id="A0AAE1R1Z1"/>